<keyword evidence="3" id="KW-1185">Reference proteome</keyword>
<evidence type="ECO:0000313" key="3">
    <source>
        <dbReference type="Proteomes" id="UP001293718"/>
    </source>
</evidence>
<reference evidence="2 3" key="1">
    <citation type="submission" date="2023-11" db="EMBL/GenBank/DDBJ databases">
        <title>Draft genome of Azohydromonas lata strain H1 (DSM1123), a polyhydroxyalkanoate producer.</title>
        <authorList>
            <person name="Traversa D."/>
            <person name="D'Addabbo P."/>
            <person name="Pazzani C."/>
            <person name="Manzari C."/>
            <person name="Chiara M."/>
            <person name="Scrascia M."/>
        </authorList>
    </citation>
    <scope>NUCLEOTIDE SEQUENCE [LARGE SCALE GENOMIC DNA]</scope>
    <source>
        <strain evidence="2 3">H1</strain>
        <plasmid evidence="2">unnamed</plasmid>
    </source>
</reference>
<gene>
    <name evidence="2" type="ORF">SM757_00505</name>
</gene>
<dbReference type="RefSeq" id="WP_322464141.1">
    <property type="nucleotide sequence ID" value="NZ_JAXOJX010000001.1"/>
</dbReference>
<comment type="caution">
    <text evidence="2">The sequence shown here is derived from an EMBL/GenBank/DDBJ whole genome shotgun (WGS) entry which is preliminary data.</text>
</comment>
<name>A0ABU5I7G5_9BURK</name>
<keyword evidence="1" id="KW-0732">Signal</keyword>
<protein>
    <submittedName>
        <fullName evidence="2">Conjugal transfer protein TraH</fullName>
    </submittedName>
</protein>
<geneLocation type="plasmid" evidence="2">
    <name>unnamed</name>
</geneLocation>
<dbReference type="InterPro" id="IPR010927">
    <property type="entry name" value="T4SS_TraH"/>
</dbReference>
<dbReference type="Proteomes" id="UP001293718">
    <property type="component" value="Unassembled WGS sequence"/>
</dbReference>
<feature type="chain" id="PRO_5045921838" evidence="1">
    <location>
        <begin position="29"/>
        <end position="477"/>
    </location>
</feature>
<evidence type="ECO:0000313" key="2">
    <source>
        <dbReference type="EMBL" id="MDZ5455042.1"/>
    </source>
</evidence>
<dbReference type="EMBL" id="JAXOJX010000001">
    <property type="protein sequence ID" value="MDZ5455042.1"/>
    <property type="molecule type" value="Genomic_DNA"/>
</dbReference>
<dbReference type="Pfam" id="PF06122">
    <property type="entry name" value="TraH"/>
    <property type="match status" value="1"/>
</dbReference>
<keyword evidence="2" id="KW-0614">Plasmid</keyword>
<organism evidence="2 3">
    <name type="scientific">Azohydromonas lata</name>
    <dbReference type="NCBI Taxonomy" id="45677"/>
    <lineage>
        <taxon>Bacteria</taxon>
        <taxon>Pseudomonadati</taxon>
        <taxon>Pseudomonadota</taxon>
        <taxon>Betaproteobacteria</taxon>
        <taxon>Burkholderiales</taxon>
        <taxon>Sphaerotilaceae</taxon>
        <taxon>Azohydromonas</taxon>
    </lineage>
</organism>
<proteinExistence type="predicted"/>
<evidence type="ECO:0000256" key="1">
    <source>
        <dbReference type="SAM" id="SignalP"/>
    </source>
</evidence>
<sequence length="477" mass="51760">MKLHSYFRKTVSLGAAASLALAPLQLRAGNLDAEVNDMFNSLGAVGNYSAPGAFKGQTYNTFTGGSLYMRSPNRTYQLLAMNYPTAKAGCGGIDLFGGSMSAISADEFKAMLQNITSALPGIAFQVALDAVSPLLGGITKWAKSLESWINNARINSCETASSLVSNAMEAGGVSATDMCAKIAVSTGLEPDINKAKQRCRSDRAGILKNARESGDPSQDIAPFVGNMTWAALQKVPNLDDPAREIAMSIIGTYIYYPEEESKQRAAFGPAIKDIGSLLDGQQDAGAGKIRIQMLKCNNYTACDQVQYQDVDHTPLTARVESLMKQLANHIRDRAAYGPTDGPLISFVNQTSIPVWRMLAVGGTMPNSDLNDVLIQNYKHVVASDYALVLLKRFASVGLNALLQNPRLTAEQRIDAAQLRTDLQQFMNLLHQDQAVKYQKLASVSQVASDIERLDRTLRMSMSSHITDMLRQSYLGPR</sequence>
<feature type="signal peptide" evidence="1">
    <location>
        <begin position="1"/>
        <end position="28"/>
    </location>
</feature>
<accession>A0ABU5I7G5</accession>